<keyword evidence="1" id="KW-0677">Repeat</keyword>
<dbReference type="CDD" id="cd00062">
    <property type="entry name" value="FN2"/>
    <property type="match status" value="1"/>
</dbReference>
<dbReference type="CDD" id="cd00117">
    <property type="entry name" value="TFP"/>
    <property type="match status" value="1"/>
</dbReference>
<keyword evidence="4" id="KW-0732">Signal</keyword>
<evidence type="ECO:0000256" key="1">
    <source>
        <dbReference type="ARBA" id="ARBA00022737"/>
    </source>
</evidence>
<dbReference type="OrthoDB" id="5945173at2759"/>
<sequence>MKVSLLAAQAFFIILRQVCGDEELTCEQRTEEGNCCVFPFTFEGHENHFCIRGGPSNFDWCATTDNYDRDGDWGICTGVKCYICTSGLSWTDCESHQGVHNCPYMYDQCLTLNKEQGFSNTSRLFHKKCTSNRLCTAYNPTCKGLDVVKCDFSCCMGDLCNTASRLYSKFGSFVPLVVAAWVSFMCD</sequence>
<feature type="domain" description="Fibronectin type-II" evidence="5">
    <location>
        <begin position="31"/>
        <end position="78"/>
    </location>
</feature>
<evidence type="ECO:0000256" key="4">
    <source>
        <dbReference type="SAM" id="SignalP"/>
    </source>
</evidence>
<dbReference type="SUPFAM" id="SSF57302">
    <property type="entry name" value="Snake toxin-like"/>
    <property type="match status" value="1"/>
</dbReference>
<evidence type="ECO:0000313" key="7">
    <source>
        <dbReference type="Proteomes" id="UP001163046"/>
    </source>
</evidence>
<dbReference type="InterPro" id="IPR013806">
    <property type="entry name" value="Kringle-like"/>
</dbReference>
<organism evidence="6 7">
    <name type="scientific">Desmophyllum pertusum</name>
    <dbReference type="NCBI Taxonomy" id="174260"/>
    <lineage>
        <taxon>Eukaryota</taxon>
        <taxon>Metazoa</taxon>
        <taxon>Cnidaria</taxon>
        <taxon>Anthozoa</taxon>
        <taxon>Hexacorallia</taxon>
        <taxon>Scleractinia</taxon>
        <taxon>Caryophylliina</taxon>
        <taxon>Caryophylliidae</taxon>
        <taxon>Desmophyllum</taxon>
    </lineage>
</organism>
<keyword evidence="2" id="KW-1015">Disulfide bond</keyword>
<name>A0A9X0DD97_9CNID</name>
<dbReference type="SUPFAM" id="SSF57440">
    <property type="entry name" value="Kringle-like"/>
    <property type="match status" value="1"/>
</dbReference>
<dbReference type="SMART" id="SM00059">
    <property type="entry name" value="FN2"/>
    <property type="match status" value="1"/>
</dbReference>
<gene>
    <name evidence="6" type="ORF">OS493_003454</name>
</gene>
<evidence type="ECO:0000313" key="6">
    <source>
        <dbReference type="EMBL" id="KAJ7393794.1"/>
    </source>
</evidence>
<proteinExistence type="predicted"/>
<dbReference type="PROSITE" id="PS51092">
    <property type="entry name" value="FN2_2"/>
    <property type="match status" value="1"/>
</dbReference>
<dbReference type="Gene3D" id="2.10.10.10">
    <property type="entry name" value="Fibronectin, type II, collagen-binding"/>
    <property type="match status" value="1"/>
</dbReference>
<dbReference type="InterPro" id="IPR036943">
    <property type="entry name" value="FN_type2_sf"/>
</dbReference>
<dbReference type="Gene3D" id="2.10.60.10">
    <property type="entry name" value="CD59"/>
    <property type="match status" value="1"/>
</dbReference>
<dbReference type="InterPro" id="IPR045860">
    <property type="entry name" value="Snake_toxin-like_sf"/>
</dbReference>
<dbReference type="InterPro" id="IPR000562">
    <property type="entry name" value="FN_type2_dom"/>
</dbReference>
<accession>A0A9X0DD97</accession>
<dbReference type="Proteomes" id="UP001163046">
    <property type="component" value="Unassembled WGS sequence"/>
</dbReference>
<dbReference type="EMBL" id="MU825397">
    <property type="protein sequence ID" value="KAJ7393794.1"/>
    <property type="molecule type" value="Genomic_DNA"/>
</dbReference>
<comment type="caution">
    <text evidence="6">The sequence shown here is derived from an EMBL/GenBank/DDBJ whole genome shotgun (WGS) entry which is preliminary data.</text>
</comment>
<evidence type="ECO:0000259" key="5">
    <source>
        <dbReference type="PROSITE" id="PS51092"/>
    </source>
</evidence>
<keyword evidence="7" id="KW-1185">Reference proteome</keyword>
<dbReference type="AlphaFoldDB" id="A0A9X0DD97"/>
<dbReference type="PRINTS" id="PR00013">
    <property type="entry name" value="FNTYPEII"/>
</dbReference>
<comment type="caution">
    <text evidence="3">Lacks conserved residue(s) required for the propagation of feature annotation.</text>
</comment>
<dbReference type="Pfam" id="PF00040">
    <property type="entry name" value="fn2"/>
    <property type="match status" value="1"/>
</dbReference>
<feature type="signal peptide" evidence="4">
    <location>
        <begin position="1"/>
        <end position="20"/>
    </location>
</feature>
<reference evidence="6" key="1">
    <citation type="submission" date="2023-01" db="EMBL/GenBank/DDBJ databases">
        <title>Genome assembly of the deep-sea coral Lophelia pertusa.</title>
        <authorList>
            <person name="Herrera S."/>
            <person name="Cordes E."/>
        </authorList>
    </citation>
    <scope>NUCLEOTIDE SEQUENCE</scope>
    <source>
        <strain evidence="6">USNM1676648</strain>
        <tissue evidence="6">Polyp</tissue>
    </source>
</reference>
<protein>
    <recommendedName>
        <fullName evidence="5">Fibronectin type-II domain-containing protein</fullName>
    </recommendedName>
</protein>
<evidence type="ECO:0000256" key="2">
    <source>
        <dbReference type="ARBA" id="ARBA00023157"/>
    </source>
</evidence>
<dbReference type="PROSITE" id="PS00023">
    <property type="entry name" value="FN2_1"/>
    <property type="match status" value="1"/>
</dbReference>
<feature type="chain" id="PRO_5040925078" description="Fibronectin type-II domain-containing protein" evidence="4">
    <location>
        <begin position="21"/>
        <end position="187"/>
    </location>
</feature>
<evidence type="ECO:0000256" key="3">
    <source>
        <dbReference type="PROSITE-ProRule" id="PRU00479"/>
    </source>
</evidence>